<dbReference type="PROSITE" id="PS51186">
    <property type="entry name" value="GNAT"/>
    <property type="match status" value="1"/>
</dbReference>
<dbReference type="Gene3D" id="3.40.630.90">
    <property type="match status" value="1"/>
</dbReference>
<name>A0A6G1GTD7_9PEZI</name>
<dbReference type="PANTHER" id="PTHR47237">
    <property type="entry name" value="SLL0310 PROTEIN"/>
    <property type="match status" value="1"/>
</dbReference>
<dbReference type="EMBL" id="ML977169">
    <property type="protein sequence ID" value="KAF1984211.1"/>
    <property type="molecule type" value="Genomic_DNA"/>
</dbReference>
<evidence type="ECO:0000313" key="2">
    <source>
        <dbReference type="EMBL" id="KAF1984211.1"/>
    </source>
</evidence>
<dbReference type="Gene3D" id="3.40.630.30">
    <property type="match status" value="1"/>
</dbReference>
<dbReference type="InterPro" id="IPR052729">
    <property type="entry name" value="Acyl/Acetyltrans_Enzymes"/>
</dbReference>
<protein>
    <recommendedName>
        <fullName evidence="1">N-acetyltransferase domain-containing protein</fullName>
    </recommendedName>
</protein>
<dbReference type="PANTHER" id="PTHR47237:SF1">
    <property type="entry name" value="SLL0310 PROTEIN"/>
    <property type="match status" value="1"/>
</dbReference>
<reference evidence="2" key="1">
    <citation type="journal article" date="2020" name="Stud. Mycol.">
        <title>101 Dothideomycetes genomes: a test case for predicting lifestyles and emergence of pathogens.</title>
        <authorList>
            <person name="Haridas S."/>
            <person name="Albert R."/>
            <person name="Binder M."/>
            <person name="Bloem J."/>
            <person name="Labutti K."/>
            <person name="Salamov A."/>
            <person name="Andreopoulos B."/>
            <person name="Baker S."/>
            <person name="Barry K."/>
            <person name="Bills G."/>
            <person name="Bluhm B."/>
            <person name="Cannon C."/>
            <person name="Castanera R."/>
            <person name="Culley D."/>
            <person name="Daum C."/>
            <person name="Ezra D."/>
            <person name="Gonzalez J."/>
            <person name="Henrissat B."/>
            <person name="Kuo A."/>
            <person name="Liang C."/>
            <person name="Lipzen A."/>
            <person name="Lutzoni F."/>
            <person name="Magnuson J."/>
            <person name="Mondo S."/>
            <person name="Nolan M."/>
            <person name="Ohm R."/>
            <person name="Pangilinan J."/>
            <person name="Park H.-J."/>
            <person name="Ramirez L."/>
            <person name="Alfaro M."/>
            <person name="Sun H."/>
            <person name="Tritt A."/>
            <person name="Yoshinaga Y."/>
            <person name="Zwiers L.-H."/>
            <person name="Turgeon B."/>
            <person name="Goodwin S."/>
            <person name="Spatafora J."/>
            <person name="Crous P."/>
            <person name="Grigoriev I."/>
        </authorList>
    </citation>
    <scope>NUCLEOTIDE SEQUENCE</scope>
    <source>
        <strain evidence="2">CBS 113979</strain>
    </source>
</reference>
<dbReference type="GO" id="GO:0016747">
    <property type="term" value="F:acyltransferase activity, transferring groups other than amino-acyl groups"/>
    <property type="evidence" value="ECO:0007669"/>
    <property type="project" value="InterPro"/>
</dbReference>
<dbReference type="Pfam" id="PF00583">
    <property type="entry name" value="Acetyltransf_1"/>
    <property type="match status" value="1"/>
</dbReference>
<dbReference type="AlphaFoldDB" id="A0A6G1GTD7"/>
<dbReference type="InterPro" id="IPR016181">
    <property type="entry name" value="Acyl_CoA_acyltransferase"/>
</dbReference>
<dbReference type="OrthoDB" id="5771378at2759"/>
<keyword evidence="3" id="KW-1185">Reference proteome</keyword>
<sequence>MSDQYTIRAAKSHEEARDTWWPLMQELGWNRSSDDALTHYTSTGPEGWLMLAPHDSEKPEGCIVPFVFDNNTGWVGFFALTAPYRGRGWGGALFQKCLDHLKENGATTVGLDAVAEQKKTYERRGFVETGMIRLEMRPSLKEMPLKEKLSSMRLKDGELLLEITKNTPKEVFARSDLAHTGMLRKKLWTDEALFSRKDTFGFYIASKPNDLMGLEIEGWIVVRRCEHGFRIGPLYATSFDHASILLRAAMQKTDGQEGSFIAETWMGNPNGPKVFEDLGFKWAEVDYHRMWIDAKAPKEQSKGGKAETDVYAMFDAGQG</sequence>
<organism evidence="2 3">
    <name type="scientific">Aulographum hederae CBS 113979</name>
    <dbReference type="NCBI Taxonomy" id="1176131"/>
    <lineage>
        <taxon>Eukaryota</taxon>
        <taxon>Fungi</taxon>
        <taxon>Dikarya</taxon>
        <taxon>Ascomycota</taxon>
        <taxon>Pezizomycotina</taxon>
        <taxon>Dothideomycetes</taxon>
        <taxon>Pleosporomycetidae</taxon>
        <taxon>Aulographales</taxon>
        <taxon>Aulographaceae</taxon>
    </lineage>
</organism>
<feature type="domain" description="N-acetyltransferase" evidence="1">
    <location>
        <begin position="5"/>
        <end position="146"/>
    </location>
</feature>
<evidence type="ECO:0000259" key="1">
    <source>
        <dbReference type="PROSITE" id="PS51186"/>
    </source>
</evidence>
<dbReference type="InterPro" id="IPR000182">
    <property type="entry name" value="GNAT_dom"/>
</dbReference>
<dbReference type="CDD" id="cd04301">
    <property type="entry name" value="NAT_SF"/>
    <property type="match status" value="1"/>
</dbReference>
<proteinExistence type="predicted"/>
<dbReference type="Proteomes" id="UP000800041">
    <property type="component" value="Unassembled WGS sequence"/>
</dbReference>
<dbReference type="Pfam" id="PF18014">
    <property type="entry name" value="Acetyltransf_18"/>
    <property type="match status" value="1"/>
</dbReference>
<evidence type="ECO:0000313" key="3">
    <source>
        <dbReference type="Proteomes" id="UP000800041"/>
    </source>
</evidence>
<accession>A0A6G1GTD7</accession>
<gene>
    <name evidence="2" type="ORF">K402DRAFT_381385</name>
</gene>
<dbReference type="SUPFAM" id="SSF55729">
    <property type="entry name" value="Acyl-CoA N-acyltransferases (Nat)"/>
    <property type="match status" value="1"/>
</dbReference>
<dbReference type="InterPro" id="IPR041496">
    <property type="entry name" value="YitH/HolE_GNAT"/>
</dbReference>